<evidence type="ECO:0000256" key="4">
    <source>
        <dbReference type="ARBA" id="ARBA00022824"/>
    </source>
</evidence>
<keyword evidence="4" id="KW-0256">Endoplasmic reticulum</keyword>
<name>A0A8H6CPN8_9LECA</name>
<evidence type="ECO:0000256" key="1">
    <source>
        <dbReference type="ARBA" id="ARBA00004173"/>
    </source>
</evidence>
<dbReference type="InterPro" id="IPR029058">
    <property type="entry name" value="AB_hydrolase_fold"/>
</dbReference>
<organism evidence="8 9">
    <name type="scientific">Letharia columbiana</name>
    <dbReference type="NCBI Taxonomy" id="112416"/>
    <lineage>
        <taxon>Eukaryota</taxon>
        <taxon>Fungi</taxon>
        <taxon>Dikarya</taxon>
        <taxon>Ascomycota</taxon>
        <taxon>Pezizomycotina</taxon>
        <taxon>Lecanoromycetes</taxon>
        <taxon>OSLEUM clade</taxon>
        <taxon>Lecanoromycetidae</taxon>
        <taxon>Lecanorales</taxon>
        <taxon>Lecanorineae</taxon>
        <taxon>Parmeliaceae</taxon>
        <taxon>Letharia</taxon>
    </lineage>
</organism>
<keyword evidence="9" id="KW-1185">Reference proteome</keyword>
<keyword evidence="5" id="KW-0496">Mitochondrion</keyword>
<comment type="subcellular location">
    <subcellularLocation>
        <location evidence="2">Endoplasmic reticulum</location>
    </subcellularLocation>
    <subcellularLocation>
        <location evidence="3">Membrane</location>
    </subcellularLocation>
    <subcellularLocation>
        <location evidence="1">Mitochondrion</location>
    </subcellularLocation>
</comment>
<dbReference type="OrthoDB" id="427518at2759"/>
<evidence type="ECO:0000313" key="9">
    <source>
        <dbReference type="Proteomes" id="UP000578531"/>
    </source>
</evidence>
<dbReference type="InterPro" id="IPR000073">
    <property type="entry name" value="AB_hydrolase_1"/>
</dbReference>
<dbReference type="GO" id="GO:0005783">
    <property type="term" value="C:endoplasmic reticulum"/>
    <property type="evidence" value="ECO:0007669"/>
    <property type="project" value="UniProtKB-SubCell"/>
</dbReference>
<evidence type="ECO:0000313" key="8">
    <source>
        <dbReference type="EMBL" id="KAF6227580.1"/>
    </source>
</evidence>
<dbReference type="AlphaFoldDB" id="A0A8H6CPN8"/>
<dbReference type="GeneID" id="59293855"/>
<evidence type="ECO:0000256" key="3">
    <source>
        <dbReference type="ARBA" id="ARBA00004370"/>
    </source>
</evidence>
<dbReference type="Proteomes" id="UP000578531">
    <property type="component" value="Unassembled WGS sequence"/>
</dbReference>
<dbReference type="InterPro" id="IPR052374">
    <property type="entry name" value="SERAC1"/>
</dbReference>
<dbReference type="GO" id="GO:0005739">
    <property type="term" value="C:mitochondrion"/>
    <property type="evidence" value="ECO:0007669"/>
    <property type="project" value="UniProtKB-SubCell"/>
</dbReference>
<dbReference type="SUPFAM" id="SSF53474">
    <property type="entry name" value="alpha/beta-Hydrolases"/>
    <property type="match status" value="1"/>
</dbReference>
<reference evidence="8 9" key="1">
    <citation type="journal article" date="2020" name="Genomics">
        <title>Complete, high-quality genomes from long-read metagenomic sequencing of two wolf lichen thalli reveals enigmatic genome architecture.</title>
        <authorList>
            <person name="McKenzie S.K."/>
            <person name="Walston R.F."/>
            <person name="Allen J.L."/>
        </authorList>
    </citation>
    <scope>NUCLEOTIDE SEQUENCE [LARGE SCALE GENOMIC DNA]</scope>
    <source>
        <strain evidence="8">WasteWater2</strain>
    </source>
</reference>
<feature type="domain" description="AB hydrolase-1" evidence="7">
    <location>
        <begin position="36"/>
        <end position="137"/>
    </location>
</feature>
<dbReference type="GO" id="GO:0016020">
    <property type="term" value="C:membrane"/>
    <property type="evidence" value="ECO:0007669"/>
    <property type="project" value="UniProtKB-SubCell"/>
</dbReference>
<dbReference type="RefSeq" id="XP_037159071.1">
    <property type="nucleotide sequence ID" value="XM_037314091.1"/>
</dbReference>
<dbReference type="EMBL" id="JACCJC010000085">
    <property type="protein sequence ID" value="KAF6227580.1"/>
    <property type="molecule type" value="Genomic_DNA"/>
</dbReference>
<dbReference type="PANTHER" id="PTHR48182:SF2">
    <property type="entry name" value="PROTEIN SERAC1"/>
    <property type="match status" value="1"/>
</dbReference>
<dbReference type="Pfam" id="PF12697">
    <property type="entry name" value="Abhydrolase_6"/>
    <property type="match status" value="1"/>
</dbReference>
<gene>
    <name evidence="8" type="ORF">HO173_012219</name>
</gene>
<protein>
    <recommendedName>
        <fullName evidence="7">AB hydrolase-1 domain-containing protein</fullName>
    </recommendedName>
</protein>
<evidence type="ECO:0000256" key="6">
    <source>
        <dbReference type="ARBA" id="ARBA00023136"/>
    </source>
</evidence>
<dbReference type="PANTHER" id="PTHR48182">
    <property type="entry name" value="PROTEIN SERAC1"/>
    <property type="match status" value="1"/>
</dbReference>
<proteinExistence type="predicted"/>
<comment type="caution">
    <text evidence="8">The sequence shown here is derived from an EMBL/GenBank/DDBJ whole genome shotgun (WGS) entry which is preliminary data.</text>
</comment>
<evidence type="ECO:0000259" key="7">
    <source>
        <dbReference type="Pfam" id="PF12697"/>
    </source>
</evidence>
<dbReference type="Gene3D" id="3.40.50.1820">
    <property type="entry name" value="alpha/beta hydrolase"/>
    <property type="match status" value="1"/>
</dbReference>
<evidence type="ECO:0000256" key="2">
    <source>
        <dbReference type="ARBA" id="ARBA00004240"/>
    </source>
</evidence>
<accession>A0A8H6CPN8</accession>
<keyword evidence="6" id="KW-0472">Membrane</keyword>
<sequence length="316" mass="35282">MFSRSRSLHNGSPDGLGLDVLFPRTGTSDEDAMVDIVFVHGLGGSRYGTWTKDGVLWGRTVLALDFPTARILGGSWAWGYDTDVVRFFGPVGRSNVQDLAKDLNRDLVQERFEEYQISRPIIFVSHSLGGLVVKDALFMSYREGVKEARESVDKRLAAIKSSTKGVLFAGTPHRGADKAKWAATATTLAWYLQKDHSKEVLNTLKRGSEVLERLQDSFRDILEHFGVYTFVEDVGYPKVGRIVEKDSAIIGWHEKEYHMHANHCDMVKFASDKENDYKKVKFTIREIIKDRIEGGRTEANGILTVAAPGGDAVTPD</sequence>
<evidence type="ECO:0000256" key="5">
    <source>
        <dbReference type="ARBA" id="ARBA00023128"/>
    </source>
</evidence>